<dbReference type="EMBL" id="CADEBC010000301">
    <property type="protein sequence ID" value="CAB3227869.1"/>
    <property type="molecule type" value="Genomic_DNA"/>
</dbReference>
<dbReference type="OrthoDB" id="7474909at2759"/>
<evidence type="ECO:0000313" key="3">
    <source>
        <dbReference type="EMBL" id="CAB3228264.1"/>
    </source>
</evidence>
<feature type="transmembrane region" description="Helical" evidence="1">
    <location>
        <begin position="93"/>
        <end position="119"/>
    </location>
</feature>
<proteinExistence type="predicted"/>
<evidence type="ECO:0000313" key="5">
    <source>
        <dbReference type="Proteomes" id="UP000494256"/>
    </source>
</evidence>
<dbReference type="Proteomes" id="UP000494256">
    <property type="component" value="Unassembled WGS sequence"/>
</dbReference>
<keyword evidence="1" id="KW-0472">Membrane</keyword>
<feature type="transmembrane region" description="Helical" evidence="1">
    <location>
        <begin position="125"/>
        <end position="145"/>
    </location>
</feature>
<evidence type="ECO:0000256" key="1">
    <source>
        <dbReference type="SAM" id="Phobius"/>
    </source>
</evidence>
<evidence type="ECO:0000313" key="2">
    <source>
        <dbReference type="EMBL" id="CAB3227869.1"/>
    </source>
</evidence>
<dbReference type="PROSITE" id="PS51257">
    <property type="entry name" value="PROKAR_LIPOPROTEIN"/>
    <property type="match status" value="1"/>
</dbReference>
<feature type="transmembrane region" description="Helical" evidence="1">
    <location>
        <begin position="58"/>
        <end position="81"/>
    </location>
</feature>
<protein>
    <submittedName>
        <fullName evidence="2">Uncharacterized protein</fullName>
    </submittedName>
</protein>
<dbReference type="AlphaFoldDB" id="A0A8S0Z5A7"/>
<sequence length="188" mass="20958">MRGTIMPLPLLRRCCYCLPLKPGCLVLSVVSTLACVANLTVGLWNLPRHKERDPEDNLISMSMVIFSSLCAVSNIVTSISIKRKNLSCLQTSIVFNSVFILCMFLVAVVTCIFRLGTFLERPENVVIIVIALLVGALYSFYYLTLINSLYRMMKMVYGESETLVISCVPSNTHSHNIPRPSFDNNSAV</sequence>
<organism evidence="2 4">
    <name type="scientific">Arctia plantaginis</name>
    <name type="common">Wood tiger moth</name>
    <name type="synonym">Phalaena plantaginis</name>
    <dbReference type="NCBI Taxonomy" id="874455"/>
    <lineage>
        <taxon>Eukaryota</taxon>
        <taxon>Metazoa</taxon>
        <taxon>Ecdysozoa</taxon>
        <taxon>Arthropoda</taxon>
        <taxon>Hexapoda</taxon>
        <taxon>Insecta</taxon>
        <taxon>Pterygota</taxon>
        <taxon>Neoptera</taxon>
        <taxon>Endopterygota</taxon>
        <taxon>Lepidoptera</taxon>
        <taxon>Glossata</taxon>
        <taxon>Ditrysia</taxon>
        <taxon>Noctuoidea</taxon>
        <taxon>Erebidae</taxon>
        <taxon>Arctiinae</taxon>
        <taxon>Arctia</taxon>
    </lineage>
</organism>
<keyword evidence="1" id="KW-1133">Transmembrane helix</keyword>
<keyword evidence="4" id="KW-1185">Reference proteome</keyword>
<reference evidence="4 5" key="1">
    <citation type="submission" date="2020-04" db="EMBL/GenBank/DDBJ databases">
        <authorList>
            <person name="Wallbank WR R."/>
            <person name="Pardo Diaz C."/>
            <person name="Kozak K."/>
            <person name="Martin S."/>
            <person name="Jiggins C."/>
            <person name="Moest M."/>
            <person name="Warren A I."/>
            <person name="Byers J.R.P. K."/>
            <person name="Montejo-Kovacevich G."/>
            <person name="Yen C E."/>
        </authorList>
    </citation>
    <scope>NUCLEOTIDE SEQUENCE [LARGE SCALE GENOMIC DNA]</scope>
</reference>
<dbReference type="EMBL" id="CADEBD010000282">
    <property type="protein sequence ID" value="CAB3228264.1"/>
    <property type="molecule type" value="Genomic_DNA"/>
</dbReference>
<feature type="transmembrane region" description="Helical" evidence="1">
    <location>
        <begin position="20"/>
        <end position="46"/>
    </location>
</feature>
<accession>A0A8S0Z5A7</accession>
<name>A0A8S0Z5A7_ARCPL</name>
<gene>
    <name evidence="2" type="ORF">APLA_LOCUS3427</name>
    <name evidence="3" type="ORF">APLA_LOCUS3476</name>
</gene>
<dbReference type="Proteomes" id="UP000494106">
    <property type="component" value="Unassembled WGS sequence"/>
</dbReference>
<comment type="caution">
    <text evidence="2">The sequence shown here is derived from an EMBL/GenBank/DDBJ whole genome shotgun (WGS) entry which is preliminary data.</text>
</comment>
<keyword evidence="1" id="KW-0812">Transmembrane</keyword>
<evidence type="ECO:0000313" key="4">
    <source>
        <dbReference type="Proteomes" id="UP000494106"/>
    </source>
</evidence>